<dbReference type="AlphaFoldDB" id="A0AAW1AFF1"/>
<evidence type="ECO:0000256" key="2">
    <source>
        <dbReference type="SAM" id="MobiDB-lite"/>
    </source>
</evidence>
<dbReference type="GO" id="GO:0005634">
    <property type="term" value="C:nucleus"/>
    <property type="evidence" value="ECO:0007669"/>
    <property type="project" value="UniProtKB-SubCell"/>
</dbReference>
<evidence type="ECO:0000256" key="1">
    <source>
        <dbReference type="ARBA" id="ARBA00004123"/>
    </source>
</evidence>
<dbReference type="InterPro" id="IPR009057">
    <property type="entry name" value="Homeodomain-like_sf"/>
</dbReference>
<dbReference type="Gene3D" id="1.10.10.60">
    <property type="entry name" value="Homeodomain-like"/>
    <property type="match status" value="1"/>
</dbReference>
<organism evidence="3 4">
    <name type="scientific">Tetragonisca angustula</name>
    <dbReference type="NCBI Taxonomy" id="166442"/>
    <lineage>
        <taxon>Eukaryota</taxon>
        <taxon>Metazoa</taxon>
        <taxon>Ecdysozoa</taxon>
        <taxon>Arthropoda</taxon>
        <taxon>Hexapoda</taxon>
        <taxon>Insecta</taxon>
        <taxon>Pterygota</taxon>
        <taxon>Neoptera</taxon>
        <taxon>Endopterygota</taxon>
        <taxon>Hymenoptera</taxon>
        <taxon>Apocrita</taxon>
        <taxon>Aculeata</taxon>
        <taxon>Apoidea</taxon>
        <taxon>Anthophila</taxon>
        <taxon>Apidae</taxon>
        <taxon>Tetragonisca</taxon>
    </lineage>
</organism>
<evidence type="ECO:0000313" key="4">
    <source>
        <dbReference type="Proteomes" id="UP001432146"/>
    </source>
</evidence>
<gene>
    <name evidence="3" type="ORF">QLX08_001502</name>
</gene>
<sequence length="741" mass="86778">MVSSPTNRKSLKSLKPKKIQDYSYNNESLSDDKISPVIGEKKKKTIRAQNAPANRKVNKKLSANNKISPMEKKESKKRKAITKVLTQDDSASKKVNKKLSNENKIFNFETNQTDIDLRKENNENEEINKSLDLSKTPTKNNTLGNLKNIEDIKTENIHLLETPKKIDVSRDLQSTNIKIEDAETPIKSIVNLGIDSVEWHAQTEISSTSKKKKRHLYDESTPKKKIKKDLSSDINDYDQLSDIPKKELCDNELNDFEHIEMLHDPNSLIDFEESTIFCSTNEVVPDDENIEISRDSKSDPLYIIDNNNTSIAENMENEGKNAGNKIERKRKHESSNTDTDSDVDYDTIKHVLGELELDIPLEDEEDELTEEATKRLYNLEVKLIHKVPIQHKIEHTTGSKILTKKEKELFLKYASLKSGVFTSNEDKIIMDNWKKFCEVHDWNSKCVHPFIHMKCAGKFYIRSLEERQKFTQFLANGLPRRTLYSVLNRFKYLFGDHEKSFQRYTSAEDKTILSYINNKQNRKRSRRFSELSKILGRTSHSIWTRYQRLKRMHKNKEQLPKITWSLFLIEKFIKTFMSVTLCDTIQDLKDALIPKVVWQRLEKKIGINYNILRKFWVYKLHMQLFCPERIYLNDIKIKLIEYIYVKGISSNREIIWSKVAKYFDGITTAFLCRTFSNLVQEASQKINTKKFLEIMEYLYNEKIQAIKDDVNDKFLPRLSYNNGKVEIITEDLNEDLNTDME</sequence>
<comment type="caution">
    <text evidence="3">The sequence shown here is derived from an EMBL/GenBank/DDBJ whole genome shotgun (WGS) entry which is preliminary data.</text>
</comment>
<comment type="subcellular location">
    <subcellularLocation>
        <location evidence="1">Nucleus</location>
    </subcellularLocation>
</comment>
<evidence type="ECO:0000313" key="3">
    <source>
        <dbReference type="EMBL" id="KAK9308506.1"/>
    </source>
</evidence>
<feature type="region of interest" description="Disordered" evidence="2">
    <location>
        <begin position="312"/>
        <end position="343"/>
    </location>
</feature>
<dbReference type="Proteomes" id="UP001432146">
    <property type="component" value="Unassembled WGS sequence"/>
</dbReference>
<dbReference type="EMBL" id="JAWNGG020000020">
    <property type="protein sequence ID" value="KAK9308506.1"/>
    <property type="molecule type" value="Genomic_DNA"/>
</dbReference>
<name>A0AAW1AFF1_9HYME</name>
<reference evidence="3 4" key="1">
    <citation type="submission" date="2024-05" db="EMBL/GenBank/DDBJ databases">
        <title>The nuclear and mitochondrial genome assemblies of Tetragonisca angustula (Apidae: Meliponini), a tiny yet remarkable pollinator in the Neotropics.</title>
        <authorList>
            <person name="Ferrari R."/>
            <person name="Ricardo P.C."/>
            <person name="Dias F.C."/>
            <person name="Araujo N.S."/>
            <person name="Soares D.O."/>
            <person name="Zhou Q.-S."/>
            <person name="Zhu C.-D."/>
            <person name="Coutinho L."/>
            <person name="Airas M.C."/>
            <person name="Batista T.M."/>
        </authorList>
    </citation>
    <scope>NUCLEOTIDE SEQUENCE [LARGE SCALE GENOMIC DNA]</scope>
    <source>
        <strain evidence="3">ASF017062</strain>
        <tissue evidence="3">Abdomen</tissue>
    </source>
</reference>
<dbReference type="SUPFAM" id="SSF46689">
    <property type="entry name" value="Homeodomain-like"/>
    <property type="match status" value="1"/>
</dbReference>
<proteinExistence type="predicted"/>
<protein>
    <submittedName>
        <fullName evidence="3">Uncharacterized protein</fullName>
    </submittedName>
</protein>
<keyword evidence="4" id="KW-1185">Reference proteome</keyword>
<accession>A0AAW1AFF1</accession>